<evidence type="ECO:0000256" key="5">
    <source>
        <dbReference type="SAM" id="MobiDB-lite"/>
    </source>
</evidence>
<dbReference type="Pfam" id="PF01294">
    <property type="entry name" value="Ribosomal_L13e"/>
    <property type="match status" value="2"/>
</dbReference>
<dbReference type="OrthoDB" id="10264538at2759"/>
<dbReference type="InterPro" id="IPR018256">
    <property type="entry name" value="Ribosomal_eL13_CS"/>
</dbReference>
<dbReference type="VEuPathDB" id="FungiDB:F503_08021"/>
<dbReference type="Gene3D" id="1.20.5.110">
    <property type="match status" value="1"/>
</dbReference>
<dbReference type="AlphaFoldDB" id="S3D282"/>
<sequence length="256" mass="28725">MAIKHNNQIPNNHFRKDWQRRVRTHFDQHTHPFWEDDIHRHCENKYDWAATNDKMSGRQDDRTTGRQNDRTKRPSDDDGAGKKHSRRVARQTKAAAVAPRPVDLLRPIVRCPTIKYNRKVRAGRGFTLTELKAAGVPRLLAPTIGISVDHRRQNLSEESLAANVARLKAYKARLLVFPKKGAKPAIPAGASATSIASTLPIDRSISAISEIKTSELPAALEAGAYITLRQARSVAKLQGKREKRVKDKAEAEANKK</sequence>
<reference evidence="6 7" key="1">
    <citation type="journal article" date="2013" name="BMC Genomics">
        <title>The genome and transcriptome of the pine saprophyte Ophiostoma piceae, and a comparison with the bark beetle-associated pine pathogen Grosmannia clavigera.</title>
        <authorList>
            <person name="Haridas S."/>
            <person name="Wang Y."/>
            <person name="Lim L."/>
            <person name="Massoumi Alamouti S."/>
            <person name="Jackman S."/>
            <person name="Docking R."/>
            <person name="Robertson G."/>
            <person name="Birol I."/>
            <person name="Bohlmann J."/>
            <person name="Breuil C."/>
        </authorList>
    </citation>
    <scope>NUCLEOTIDE SEQUENCE [LARGE SCALE GENOMIC DNA]</scope>
    <source>
        <strain evidence="6 7">UAMH 11346</strain>
    </source>
</reference>
<dbReference type="OMA" id="RYHTEAS"/>
<evidence type="ECO:0000256" key="1">
    <source>
        <dbReference type="ARBA" id="ARBA00005640"/>
    </source>
</evidence>
<feature type="compositionally biased region" description="Basic and acidic residues" evidence="5">
    <location>
        <begin position="244"/>
        <end position="256"/>
    </location>
</feature>
<dbReference type="HAMAP" id="MF_00499">
    <property type="entry name" value="Ribosomal_eL13"/>
    <property type="match status" value="1"/>
</dbReference>
<dbReference type="GO" id="GO:0003735">
    <property type="term" value="F:structural constituent of ribosome"/>
    <property type="evidence" value="ECO:0007669"/>
    <property type="project" value="InterPro"/>
</dbReference>
<keyword evidence="3 4" id="KW-0687">Ribonucleoprotein</keyword>
<accession>S3D282</accession>
<dbReference type="PROSITE" id="PS01104">
    <property type="entry name" value="RIBOSOMAL_L13E"/>
    <property type="match status" value="1"/>
</dbReference>
<organism evidence="6 7">
    <name type="scientific">Ophiostoma piceae (strain UAMH 11346)</name>
    <name type="common">Sap stain fungus</name>
    <dbReference type="NCBI Taxonomy" id="1262450"/>
    <lineage>
        <taxon>Eukaryota</taxon>
        <taxon>Fungi</taxon>
        <taxon>Dikarya</taxon>
        <taxon>Ascomycota</taxon>
        <taxon>Pezizomycotina</taxon>
        <taxon>Sordariomycetes</taxon>
        <taxon>Sordariomycetidae</taxon>
        <taxon>Ophiostomatales</taxon>
        <taxon>Ophiostomataceae</taxon>
        <taxon>Ophiostoma</taxon>
    </lineage>
</organism>
<dbReference type="GO" id="GO:0030684">
    <property type="term" value="C:preribosome"/>
    <property type="evidence" value="ECO:0007669"/>
    <property type="project" value="EnsemblFungi"/>
</dbReference>
<keyword evidence="7" id="KW-1185">Reference proteome</keyword>
<evidence type="ECO:0000256" key="4">
    <source>
        <dbReference type="RuleBase" id="RU000572"/>
    </source>
</evidence>
<dbReference type="STRING" id="1262450.S3D282"/>
<comment type="similarity">
    <text evidence="1 4">Belongs to the eukaryotic ribosomal protein eL13 family.</text>
</comment>
<dbReference type="PANTHER" id="PTHR11722">
    <property type="entry name" value="60S RIBOSOMAL PROTEIN L13"/>
    <property type="match status" value="1"/>
</dbReference>
<evidence type="ECO:0000256" key="2">
    <source>
        <dbReference type="ARBA" id="ARBA00022980"/>
    </source>
</evidence>
<proteinExistence type="inferred from homology"/>
<protein>
    <recommendedName>
        <fullName evidence="4">60S ribosomal protein L13</fullName>
    </recommendedName>
</protein>
<dbReference type="PANTHER" id="PTHR11722:SF0">
    <property type="entry name" value="LARGE RIBOSOMAL SUBUNIT PROTEIN EL13"/>
    <property type="match status" value="1"/>
</dbReference>
<dbReference type="eggNOG" id="KOG3295">
    <property type="taxonomic scope" value="Eukaryota"/>
</dbReference>
<name>S3D282_OPHP1</name>
<dbReference type="GO" id="GO:0006412">
    <property type="term" value="P:translation"/>
    <property type="evidence" value="ECO:0007669"/>
    <property type="project" value="InterPro"/>
</dbReference>
<dbReference type="GO" id="GO:0022625">
    <property type="term" value="C:cytosolic large ribosomal subunit"/>
    <property type="evidence" value="ECO:0007669"/>
    <property type="project" value="TreeGrafter"/>
</dbReference>
<feature type="compositionally biased region" description="Basic and acidic residues" evidence="5">
    <location>
        <begin position="55"/>
        <end position="81"/>
    </location>
</feature>
<dbReference type="GO" id="GO:0003723">
    <property type="term" value="F:RNA binding"/>
    <property type="evidence" value="ECO:0007669"/>
    <property type="project" value="TreeGrafter"/>
</dbReference>
<feature type="region of interest" description="Disordered" evidence="5">
    <location>
        <begin position="237"/>
        <end position="256"/>
    </location>
</feature>
<keyword evidence="2 4" id="KW-0689">Ribosomal protein</keyword>
<dbReference type="HOGENOM" id="CLU_075696_1_1_1"/>
<gene>
    <name evidence="6" type="ORF">F503_08021</name>
</gene>
<evidence type="ECO:0000256" key="3">
    <source>
        <dbReference type="ARBA" id="ARBA00023274"/>
    </source>
</evidence>
<dbReference type="Proteomes" id="UP000016923">
    <property type="component" value="Unassembled WGS sequence"/>
</dbReference>
<evidence type="ECO:0000313" key="7">
    <source>
        <dbReference type="Proteomes" id="UP000016923"/>
    </source>
</evidence>
<evidence type="ECO:0000313" key="6">
    <source>
        <dbReference type="EMBL" id="EPE07370.1"/>
    </source>
</evidence>
<dbReference type="InterPro" id="IPR001380">
    <property type="entry name" value="Ribosomal_eL13"/>
</dbReference>
<dbReference type="EMBL" id="KE148151">
    <property type="protein sequence ID" value="EPE07370.1"/>
    <property type="molecule type" value="Genomic_DNA"/>
</dbReference>
<feature type="region of interest" description="Disordered" evidence="5">
    <location>
        <begin position="53"/>
        <end position="95"/>
    </location>
</feature>